<dbReference type="InterPro" id="IPR011652">
    <property type="entry name" value="MORN_2"/>
</dbReference>
<dbReference type="PANTHER" id="PTHR33706:SF1">
    <property type="entry name" value="TPR REPEAT PROTEIN"/>
    <property type="match status" value="1"/>
</dbReference>
<feature type="non-terminal residue" evidence="2">
    <location>
        <position position="284"/>
    </location>
</feature>
<dbReference type="Pfam" id="PF16747">
    <property type="entry name" value="Adhesin_E"/>
    <property type="match status" value="1"/>
</dbReference>
<accession>A0A382TGV0</accession>
<dbReference type="Gene3D" id="3.90.930.1">
    <property type="match status" value="1"/>
</dbReference>
<organism evidence="2">
    <name type="scientific">marine metagenome</name>
    <dbReference type="NCBI Taxonomy" id="408172"/>
    <lineage>
        <taxon>unclassified sequences</taxon>
        <taxon>metagenomes</taxon>
        <taxon>ecological metagenomes</taxon>
    </lineage>
</organism>
<dbReference type="Pfam" id="PF07661">
    <property type="entry name" value="MORN_2"/>
    <property type="match status" value="4"/>
</dbReference>
<protein>
    <recommendedName>
        <fullName evidence="1">Surface-adhesin protein E-like domain-containing protein</fullName>
    </recommendedName>
</protein>
<evidence type="ECO:0000313" key="2">
    <source>
        <dbReference type="EMBL" id="SVD20628.1"/>
    </source>
</evidence>
<reference evidence="2" key="1">
    <citation type="submission" date="2018-05" db="EMBL/GenBank/DDBJ databases">
        <authorList>
            <person name="Lanie J.A."/>
            <person name="Ng W.-L."/>
            <person name="Kazmierczak K.M."/>
            <person name="Andrzejewski T.M."/>
            <person name="Davidsen T.M."/>
            <person name="Wayne K.J."/>
            <person name="Tettelin H."/>
            <person name="Glass J.I."/>
            <person name="Rusch D."/>
            <person name="Podicherti R."/>
            <person name="Tsui H.-C.T."/>
            <person name="Winkler M.E."/>
        </authorList>
    </citation>
    <scope>NUCLEOTIDE SEQUENCE</scope>
</reference>
<dbReference type="SUPFAM" id="SSF82185">
    <property type="entry name" value="Histone H3 K4-specific methyltransferase SET7/9 N-terminal domain"/>
    <property type="match status" value="1"/>
</dbReference>
<dbReference type="EMBL" id="UINC01136086">
    <property type="protein sequence ID" value="SVD20628.1"/>
    <property type="molecule type" value="Genomic_DNA"/>
</dbReference>
<dbReference type="InterPro" id="IPR031939">
    <property type="entry name" value="Adhesin_E-like"/>
</dbReference>
<proteinExistence type="predicted"/>
<sequence>MKKLLLFCLLFPLSVLSHEWEKIFINSVDDIFYYDKESVKVSGQIISVLMLMDYGTPYDDGIISVKTDVELNCNEQTIDIKMFSFYPSLMGKGELIDSEALDVKEYISIGENSGFRALLDTLCVAEEVHVDEVEQRGDFVYEISSNTLFTGVCVNYHDNGQLKYRGNFNNGRRNGLWEHFYDNGQLRGRANLKDEKEDGLIEHYFENGQLSDRFNAKDGEPVGLWESFFENGKTREIRNYKEGEVVKTVYNYYDNGYMKGMMNFKNGKDHGLQELFYENGQLMI</sequence>
<evidence type="ECO:0000259" key="1">
    <source>
        <dbReference type="Pfam" id="PF16747"/>
    </source>
</evidence>
<dbReference type="AlphaFoldDB" id="A0A382TGV0"/>
<feature type="domain" description="Surface-adhesin protein E-like" evidence="1">
    <location>
        <begin position="20"/>
        <end position="123"/>
    </location>
</feature>
<gene>
    <name evidence="2" type="ORF">METZ01_LOCUS373482</name>
</gene>
<name>A0A382TGV0_9ZZZZ</name>
<dbReference type="PANTHER" id="PTHR33706">
    <property type="entry name" value="MORN VARIANT REPEAT PROTEIN"/>
    <property type="match status" value="1"/>
</dbReference>